<feature type="domain" description="Biotin carboxylation" evidence="9">
    <location>
        <begin position="239"/>
        <end position="686"/>
    </location>
</feature>
<dbReference type="PROSITE" id="PS50979">
    <property type="entry name" value="BC"/>
    <property type="match status" value="1"/>
</dbReference>
<proteinExistence type="predicted"/>
<dbReference type="PANTHER" id="PTHR18866">
    <property type="entry name" value="CARBOXYLASE:PYRUVATE/ACETYL-COA/PROPIONYL-COA CARBOXYLASE"/>
    <property type="match status" value="1"/>
</dbReference>
<dbReference type="EMBL" id="CAFAAJ010000093">
    <property type="protein sequence ID" value="CAB4809813.1"/>
    <property type="molecule type" value="Genomic_DNA"/>
</dbReference>
<dbReference type="Gene3D" id="3.30.470.20">
    <property type="entry name" value="ATP-grasp fold, B domain"/>
    <property type="match status" value="1"/>
</dbReference>
<dbReference type="InterPro" id="IPR005482">
    <property type="entry name" value="Biotin_COase_C"/>
</dbReference>
<evidence type="ECO:0000256" key="4">
    <source>
        <dbReference type="ARBA" id="ARBA00022840"/>
    </source>
</evidence>
<dbReference type="InterPro" id="IPR050856">
    <property type="entry name" value="Biotin_carboxylase_complex"/>
</dbReference>
<dbReference type="Pfam" id="PF00364">
    <property type="entry name" value="Biotin_lipoyl"/>
    <property type="match status" value="1"/>
</dbReference>
<dbReference type="PROSITE" id="PS00867">
    <property type="entry name" value="CPSASE_2"/>
    <property type="match status" value="1"/>
</dbReference>
<feature type="domain" description="ATP-grasp" evidence="8">
    <location>
        <begin position="359"/>
        <end position="554"/>
    </location>
</feature>
<feature type="domain" description="Lipoyl-binding" evidence="7">
    <location>
        <begin position="752"/>
        <end position="829"/>
    </location>
</feature>
<gene>
    <name evidence="10" type="ORF">UFOPK3001_01474</name>
</gene>
<dbReference type="PROSITE" id="PS50975">
    <property type="entry name" value="ATP_GRASP"/>
    <property type="match status" value="1"/>
</dbReference>
<evidence type="ECO:0000256" key="3">
    <source>
        <dbReference type="ARBA" id="ARBA00022741"/>
    </source>
</evidence>
<dbReference type="SUPFAM" id="SSF51246">
    <property type="entry name" value="Rudiment single hybrid motif"/>
    <property type="match status" value="1"/>
</dbReference>
<dbReference type="SUPFAM" id="SSF52440">
    <property type="entry name" value="PreATP-grasp domain"/>
    <property type="match status" value="1"/>
</dbReference>
<evidence type="ECO:0000256" key="6">
    <source>
        <dbReference type="SAM" id="MobiDB-lite"/>
    </source>
</evidence>
<dbReference type="InterPro" id="IPR016185">
    <property type="entry name" value="PreATP-grasp_dom_sf"/>
</dbReference>
<dbReference type="AlphaFoldDB" id="A0A6J6YNI7"/>
<evidence type="ECO:0000256" key="5">
    <source>
        <dbReference type="ARBA" id="ARBA00023267"/>
    </source>
</evidence>
<dbReference type="InterPro" id="IPR011761">
    <property type="entry name" value="ATP-grasp"/>
</dbReference>
<dbReference type="FunFam" id="3.30.1490.20:FF:000003">
    <property type="entry name" value="acetyl-CoA carboxylase isoform X1"/>
    <property type="match status" value="1"/>
</dbReference>
<dbReference type="SMART" id="SM00878">
    <property type="entry name" value="Biotin_carb_C"/>
    <property type="match status" value="1"/>
</dbReference>
<dbReference type="SUPFAM" id="SSF56059">
    <property type="entry name" value="Glutathione synthetase ATP-binding domain-like"/>
    <property type="match status" value="1"/>
</dbReference>
<dbReference type="InterPro" id="IPR001882">
    <property type="entry name" value="Biotin_BS"/>
</dbReference>
<dbReference type="SUPFAM" id="SSF51230">
    <property type="entry name" value="Single hybrid motif"/>
    <property type="match status" value="1"/>
</dbReference>
<dbReference type="PROSITE" id="PS00866">
    <property type="entry name" value="CPSASE_1"/>
    <property type="match status" value="1"/>
</dbReference>
<dbReference type="FunFam" id="2.40.50.100:FF:000003">
    <property type="entry name" value="Acetyl-CoA carboxylase biotin carboxyl carrier protein"/>
    <property type="match status" value="1"/>
</dbReference>
<evidence type="ECO:0000259" key="7">
    <source>
        <dbReference type="PROSITE" id="PS50968"/>
    </source>
</evidence>
<feature type="region of interest" description="Disordered" evidence="6">
    <location>
        <begin position="136"/>
        <end position="207"/>
    </location>
</feature>
<dbReference type="Gene3D" id="2.40.50.100">
    <property type="match status" value="1"/>
</dbReference>
<keyword evidence="5" id="KW-0092">Biotin</keyword>
<dbReference type="InterPro" id="IPR011054">
    <property type="entry name" value="Rudment_hybrid_motif"/>
</dbReference>
<dbReference type="InterPro" id="IPR005481">
    <property type="entry name" value="BC-like_N"/>
</dbReference>
<protein>
    <submittedName>
        <fullName evidence="10">Unannotated protein</fullName>
    </submittedName>
</protein>
<keyword evidence="2" id="KW-0436">Ligase</keyword>
<dbReference type="PROSITE" id="PS50968">
    <property type="entry name" value="BIOTINYL_LIPOYL"/>
    <property type="match status" value="1"/>
</dbReference>
<evidence type="ECO:0000259" key="9">
    <source>
        <dbReference type="PROSITE" id="PS50979"/>
    </source>
</evidence>
<evidence type="ECO:0000256" key="2">
    <source>
        <dbReference type="ARBA" id="ARBA00022598"/>
    </source>
</evidence>
<dbReference type="Pfam" id="PF00289">
    <property type="entry name" value="Biotin_carb_N"/>
    <property type="match status" value="1"/>
</dbReference>
<dbReference type="FunFam" id="3.40.50.20:FF:000010">
    <property type="entry name" value="Propionyl-CoA carboxylase subunit alpha"/>
    <property type="match status" value="1"/>
</dbReference>
<feature type="compositionally biased region" description="Polar residues" evidence="6">
    <location>
        <begin position="143"/>
        <end position="152"/>
    </location>
</feature>
<dbReference type="InterPro" id="IPR011764">
    <property type="entry name" value="Biotin_carboxylation_dom"/>
</dbReference>
<dbReference type="GO" id="GO:0016874">
    <property type="term" value="F:ligase activity"/>
    <property type="evidence" value="ECO:0007669"/>
    <property type="project" value="UniProtKB-KW"/>
</dbReference>
<dbReference type="Pfam" id="PF02786">
    <property type="entry name" value="CPSase_L_D2"/>
    <property type="match status" value="1"/>
</dbReference>
<dbReference type="Pfam" id="PF02785">
    <property type="entry name" value="Biotin_carb_C"/>
    <property type="match status" value="1"/>
</dbReference>
<dbReference type="InterPro" id="IPR011053">
    <property type="entry name" value="Single_hybrid_motif"/>
</dbReference>
<dbReference type="PANTHER" id="PTHR18866:SF33">
    <property type="entry name" value="METHYLCROTONOYL-COA CARBOXYLASE SUBUNIT ALPHA, MITOCHONDRIAL-RELATED"/>
    <property type="match status" value="1"/>
</dbReference>
<dbReference type="CDD" id="cd06850">
    <property type="entry name" value="biotinyl_domain"/>
    <property type="match status" value="1"/>
</dbReference>
<dbReference type="GO" id="GO:0046872">
    <property type="term" value="F:metal ion binding"/>
    <property type="evidence" value="ECO:0007669"/>
    <property type="project" value="InterPro"/>
</dbReference>
<dbReference type="GO" id="GO:0005524">
    <property type="term" value="F:ATP binding"/>
    <property type="evidence" value="ECO:0007669"/>
    <property type="project" value="UniProtKB-KW"/>
</dbReference>
<evidence type="ECO:0000256" key="1">
    <source>
        <dbReference type="ARBA" id="ARBA00001953"/>
    </source>
</evidence>
<dbReference type="InterPro" id="IPR000089">
    <property type="entry name" value="Biotin_lipoyl"/>
</dbReference>
<sequence length="829" mass="88708">MHHVAGVDDDRRALGIRIAVRSDHETTVGEDIHRGPDDVAGHHLHPHVLTDRHESAPVLVVVVVAQFRERSEEGIEHVRRVHIRPEAGGSGRGPPDVQPESGYDVVHSTGVAAHLSEDPAEFFSVHQEVIRPLQVNPEAGQPLSGNRGSNRNPVGETMGLVQTTAKKERDQQVRARRRLPDPVQTTPAGGLVNGPKHRSVGRTAGGSSQEIGVRRAGFFDNFDNESWLIGTHRPTLTLVLQKILIANRGEIAVRVIRAARELGIKTVAVYSELDRNALHVRLADEAYALGGQTAAESYLNTEAILDAIRRSGADGVHPGYGFFSENADFCRAIEAEGVAFIGPPPEAIEEMGDKVSSRRAALRGGAPIVPGTTDFVTTAEEITAFGNDFGFPIAIKAAFGGGGRGMKVVRSADEVQSAMESAQREARNFFGRDEIYVEKYLTWPRHVEVQLVGDKHGNCVWVSTRDCSAQRRHQKLLEEAPAPGLPDGMEEAMGQAAIKAAKAVGYFNAGTVEFIYQNGEFFFLEMNTRLQVEHPVTEVITGIDLVEWQIRVASGEKLPMTQEEVAAQRRGAGIEVRINAENPAGGKFLPSPGTITALRVPDGFGVRFDAGYEAGDEVSQYYDNLIGKLIVWGKDRPTAIARAVRALKELVVEGVATTIPADIAILEHPDFAAVTHSTKWVEETLDLSGIGAPKKPEAAGEDAAALVERRTTVEVNGKRFDVKMWVPDTPMIAIAGGAGGGAKKPARSASGSGVAGGTGAGDVAVPMQGTIVKILVEVGQAIEAGQAVVVLEAMKMENQINAEKTGTVKEIKVAVGAKVGAGDIVVIIA</sequence>
<comment type="cofactor">
    <cofactor evidence="1">
        <name>biotin</name>
        <dbReference type="ChEBI" id="CHEBI:57586"/>
    </cofactor>
</comment>
<evidence type="ECO:0000259" key="8">
    <source>
        <dbReference type="PROSITE" id="PS50975"/>
    </source>
</evidence>
<name>A0A6J6YNI7_9ZZZZ</name>
<reference evidence="10" key="1">
    <citation type="submission" date="2020-05" db="EMBL/GenBank/DDBJ databases">
        <authorList>
            <person name="Chiriac C."/>
            <person name="Salcher M."/>
            <person name="Ghai R."/>
            <person name="Kavagutti S V."/>
        </authorList>
    </citation>
    <scope>NUCLEOTIDE SEQUENCE</scope>
</reference>
<accession>A0A6J6YNI7</accession>
<keyword evidence="3" id="KW-0547">Nucleotide-binding</keyword>
<organism evidence="10">
    <name type="scientific">freshwater metagenome</name>
    <dbReference type="NCBI Taxonomy" id="449393"/>
    <lineage>
        <taxon>unclassified sequences</taxon>
        <taxon>metagenomes</taxon>
        <taxon>ecological metagenomes</taxon>
    </lineage>
</organism>
<dbReference type="NCBIfam" id="NF006367">
    <property type="entry name" value="PRK08591.1"/>
    <property type="match status" value="1"/>
</dbReference>
<evidence type="ECO:0000313" key="10">
    <source>
        <dbReference type="EMBL" id="CAB4809813.1"/>
    </source>
</evidence>
<dbReference type="PROSITE" id="PS00188">
    <property type="entry name" value="BIOTIN"/>
    <property type="match status" value="1"/>
</dbReference>
<keyword evidence="4" id="KW-0067">ATP-binding</keyword>
<dbReference type="InterPro" id="IPR005479">
    <property type="entry name" value="CPAse_ATP-bd"/>
</dbReference>